<dbReference type="EMBL" id="FP565814">
    <property type="protein sequence ID" value="CBH24396.1"/>
    <property type="molecule type" value="Genomic_DNA"/>
</dbReference>
<dbReference type="AlphaFoldDB" id="D5H8P1"/>
<protein>
    <submittedName>
        <fullName evidence="2">Uncharacterized protein</fullName>
    </submittedName>
</protein>
<organism evidence="2 3">
    <name type="scientific">Salinibacter ruber (strain M8)</name>
    <dbReference type="NCBI Taxonomy" id="761659"/>
    <lineage>
        <taxon>Bacteria</taxon>
        <taxon>Pseudomonadati</taxon>
        <taxon>Rhodothermota</taxon>
        <taxon>Rhodothermia</taxon>
        <taxon>Rhodothermales</taxon>
        <taxon>Salinibacteraceae</taxon>
        <taxon>Salinibacter</taxon>
    </lineage>
</organism>
<reference evidence="2 3" key="1">
    <citation type="journal article" date="2010" name="ISME J.">
        <title>Fine-scale evolution: genomic, phenotypic and ecological differentiation in two coexisting Salinibacter ruber strains.</title>
        <authorList>
            <person name="Pena A."/>
            <person name="Teeling H."/>
            <person name="Huerta-Cepas J."/>
            <person name="Santos F."/>
            <person name="Yarza P."/>
            <person name="Brito-Echeverria J."/>
            <person name="Lucio M."/>
            <person name="Schmitt-Kopplin P."/>
            <person name="Meseguer I."/>
            <person name="Schenowitz C."/>
            <person name="Dossat C."/>
            <person name="Barbe V."/>
            <person name="Dopazo J."/>
            <person name="Rossello-Mora R."/>
            <person name="Schuler M."/>
            <person name="Glockner F.O."/>
            <person name="Amann R."/>
            <person name="Gabaldon T."/>
            <person name="Anton J."/>
        </authorList>
    </citation>
    <scope>NUCLEOTIDE SEQUENCE [LARGE SCALE GENOMIC DNA]</scope>
    <source>
        <strain evidence="2 3">M8</strain>
    </source>
</reference>
<evidence type="ECO:0000256" key="1">
    <source>
        <dbReference type="SAM" id="MobiDB-lite"/>
    </source>
</evidence>
<sequence length="178" mass="19774">MFLIFRTHRGCRSKAPARGRERYAWPAVHARKWGRLRAQAVWTGPVYHPHQELLPDREAPREPDRLHLPTEVGVDASVAGPRTSTPPPRPRRHPSVFGHASERAVKAGAVVRPGPTDDGAEKDSGKAACGGLRGAVWPEMSRTHNHLRKRLAEGTGRPSPSAHSGPLRQTRRVNYPIW</sequence>
<evidence type="ECO:0000313" key="3">
    <source>
        <dbReference type="Proteomes" id="UP000000933"/>
    </source>
</evidence>
<dbReference type="HOGENOM" id="CLU_1509549_0_0_10"/>
<dbReference type="Proteomes" id="UP000000933">
    <property type="component" value="Chromosome"/>
</dbReference>
<feature type="region of interest" description="Disordered" evidence="1">
    <location>
        <begin position="76"/>
        <end position="96"/>
    </location>
</feature>
<gene>
    <name evidence="2" type="ordered locus">SRM_01475</name>
</gene>
<dbReference type="KEGG" id="srm:SRM_01475"/>
<feature type="region of interest" description="Disordered" evidence="1">
    <location>
        <begin position="152"/>
        <end position="178"/>
    </location>
</feature>
<accession>D5H8P1</accession>
<reference evidence="3" key="2">
    <citation type="submission" date="2010-04" db="EMBL/GenBank/DDBJ databases">
        <title>Genome sequence of Salinibacter ruber M8.</title>
        <authorList>
            <consortium name="Genoscope"/>
        </authorList>
    </citation>
    <scope>NUCLEOTIDE SEQUENCE [LARGE SCALE GENOMIC DNA]</scope>
    <source>
        <strain evidence="3">M8</strain>
    </source>
</reference>
<name>D5H8P1_SALRM</name>
<evidence type="ECO:0000313" key="2">
    <source>
        <dbReference type="EMBL" id="CBH24396.1"/>
    </source>
</evidence>
<proteinExistence type="predicted"/>